<sequence length="68" mass="7750">MPEAALKDVRYNGVQRDCFDNREKLFSIQFDGRQIHVEKRRPPSSSAAQESSKLQDEGGTSQLQPSRQ</sequence>
<protein>
    <submittedName>
        <fullName evidence="2">Uncharacterized protein</fullName>
    </submittedName>
</protein>
<feature type="region of interest" description="Disordered" evidence="1">
    <location>
        <begin position="36"/>
        <end position="68"/>
    </location>
</feature>
<proteinExistence type="predicted"/>
<feature type="compositionally biased region" description="Polar residues" evidence="1">
    <location>
        <begin position="43"/>
        <end position="68"/>
    </location>
</feature>
<dbReference type="EMBL" id="NMUH01000165">
    <property type="protein sequence ID" value="MQL73407.1"/>
    <property type="molecule type" value="Genomic_DNA"/>
</dbReference>
<reference evidence="2" key="1">
    <citation type="submission" date="2017-07" db="EMBL/GenBank/DDBJ databases">
        <title>Taro Niue Genome Assembly and Annotation.</title>
        <authorList>
            <person name="Atibalentja N."/>
            <person name="Keating K."/>
            <person name="Fields C.J."/>
        </authorList>
    </citation>
    <scope>NUCLEOTIDE SEQUENCE</scope>
    <source>
        <strain evidence="2">Niue_2</strain>
        <tissue evidence="2">Leaf</tissue>
    </source>
</reference>
<dbReference type="Proteomes" id="UP000652761">
    <property type="component" value="Unassembled WGS sequence"/>
</dbReference>
<gene>
    <name evidence="2" type="ORF">Taro_005750</name>
</gene>
<dbReference type="AlphaFoldDB" id="A0A843TU05"/>
<evidence type="ECO:0000313" key="2">
    <source>
        <dbReference type="EMBL" id="MQL73407.1"/>
    </source>
</evidence>
<organism evidence="2 3">
    <name type="scientific">Colocasia esculenta</name>
    <name type="common">Wild taro</name>
    <name type="synonym">Arum esculentum</name>
    <dbReference type="NCBI Taxonomy" id="4460"/>
    <lineage>
        <taxon>Eukaryota</taxon>
        <taxon>Viridiplantae</taxon>
        <taxon>Streptophyta</taxon>
        <taxon>Embryophyta</taxon>
        <taxon>Tracheophyta</taxon>
        <taxon>Spermatophyta</taxon>
        <taxon>Magnoliopsida</taxon>
        <taxon>Liliopsida</taxon>
        <taxon>Araceae</taxon>
        <taxon>Aroideae</taxon>
        <taxon>Colocasieae</taxon>
        <taxon>Colocasia</taxon>
    </lineage>
</organism>
<comment type="caution">
    <text evidence="2">The sequence shown here is derived from an EMBL/GenBank/DDBJ whole genome shotgun (WGS) entry which is preliminary data.</text>
</comment>
<accession>A0A843TU05</accession>
<keyword evidence="3" id="KW-1185">Reference proteome</keyword>
<name>A0A843TU05_COLES</name>
<evidence type="ECO:0000256" key="1">
    <source>
        <dbReference type="SAM" id="MobiDB-lite"/>
    </source>
</evidence>
<evidence type="ECO:0000313" key="3">
    <source>
        <dbReference type="Proteomes" id="UP000652761"/>
    </source>
</evidence>